<dbReference type="AlphaFoldDB" id="A0A8T3C425"/>
<gene>
    <name evidence="1" type="ORF">KFK09_003289</name>
</gene>
<accession>A0A8T3C425</accession>
<evidence type="ECO:0000313" key="2">
    <source>
        <dbReference type="Proteomes" id="UP000829196"/>
    </source>
</evidence>
<protein>
    <submittedName>
        <fullName evidence="1">Uncharacterized protein</fullName>
    </submittedName>
</protein>
<sequence>MNRGRWLLDSTVEIFLQLSLSGSDRACVLVQPLLHLMRSLLLSSISFSVISTCRPAASST</sequence>
<dbReference type="EMBL" id="JAGYWB010000003">
    <property type="protein sequence ID" value="KAI0527684.1"/>
    <property type="molecule type" value="Genomic_DNA"/>
</dbReference>
<proteinExistence type="predicted"/>
<reference evidence="1" key="1">
    <citation type="journal article" date="2022" name="Front. Genet.">
        <title>Chromosome-Scale Assembly of the Dendrobium nobile Genome Provides Insights Into the Molecular Mechanism of the Biosynthesis of the Medicinal Active Ingredient of Dendrobium.</title>
        <authorList>
            <person name="Xu Q."/>
            <person name="Niu S.-C."/>
            <person name="Li K.-L."/>
            <person name="Zheng P.-J."/>
            <person name="Zhang X.-J."/>
            <person name="Jia Y."/>
            <person name="Liu Y."/>
            <person name="Niu Y.-X."/>
            <person name="Yu L.-H."/>
            <person name="Chen D.-F."/>
            <person name="Zhang G.-Q."/>
        </authorList>
    </citation>
    <scope>NUCLEOTIDE SEQUENCE</scope>
    <source>
        <tissue evidence="1">Leaf</tissue>
    </source>
</reference>
<keyword evidence="2" id="KW-1185">Reference proteome</keyword>
<evidence type="ECO:0000313" key="1">
    <source>
        <dbReference type="EMBL" id="KAI0527684.1"/>
    </source>
</evidence>
<organism evidence="1 2">
    <name type="scientific">Dendrobium nobile</name>
    <name type="common">Orchid</name>
    <dbReference type="NCBI Taxonomy" id="94219"/>
    <lineage>
        <taxon>Eukaryota</taxon>
        <taxon>Viridiplantae</taxon>
        <taxon>Streptophyta</taxon>
        <taxon>Embryophyta</taxon>
        <taxon>Tracheophyta</taxon>
        <taxon>Spermatophyta</taxon>
        <taxon>Magnoliopsida</taxon>
        <taxon>Liliopsida</taxon>
        <taxon>Asparagales</taxon>
        <taxon>Orchidaceae</taxon>
        <taxon>Epidendroideae</taxon>
        <taxon>Malaxideae</taxon>
        <taxon>Dendrobiinae</taxon>
        <taxon>Dendrobium</taxon>
    </lineage>
</organism>
<name>A0A8T3C425_DENNO</name>
<dbReference type="Proteomes" id="UP000829196">
    <property type="component" value="Unassembled WGS sequence"/>
</dbReference>
<comment type="caution">
    <text evidence="1">The sequence shown here is derived from an EMBL/GenBank/DDBJ whole genome shotgun (WGS) entry which is preliminary data.</text>
</comment>